<evidence type="ECO:0000313" key="1">
    <source>
        <dbReference type="EMBL" id="KAK7498128.1"/>
    </source>
</evidence>
<keyword evidence="2" id="KW-1185">Reference proteome</keyword>
<dbReference type="Proteomes" id="UP001519460">
    <property type="component" value="Unassembled WGS sequence"/>
</dbReference>
<name>A0ABD0LFC7_9CAEN</name>
<proteinExistence type="predicted"/>
<evidence type="ECO:0000313" key="2">
    <source>
        <dbReference type="Proteomes" id="UP001519460"/>
    </source>
</evidence>
<sequence>MLLPRTHYNIVGLNGSVTGETRLSPDPPPRFVRRFGNPQSIHSFPDGGGRVACRVGRLALWVYSRPTICHWRLLFRVPVVAPGARSAHDCLKDFWRLTVTDKSG</sequence>
<dbReference type="EMBL" id="JACVVK020000053">
    <property type="protein sequence ID" value="KAK7498128.1"/>
    <property type="molecule type" value="Genomic_DNA"/>
</dbReference>
<dbReference type="AlphaFoldDB" id="A0ABD0LFC7"/>
<protein>
    <submittedName>
        <fullName evidence="1">Uncharacterized protein</fullName>
    </submittedName>
</protein>
<organism evidence="1 2">
    <name type="scientific">Batillaria attramentaria</name>
    <dbReference type="NCBI Taxonomy" id="370345"/>
    <lineage>
        <taxon>Eukaryota</taxon>
        <taxon>Metazoa</taxon>
        <taxon>Spiralia</taxon>
        <taxon>Lophotrochozoa</taxon>
        <taxon>Mollusca</taxon>
        <taxon>Gastropoda</taxon>
        <taxon>Caenogastropoda</taxon>
        <taxon>Sorbeoconcha</taxon>
        <taxon>Cerithioidea</taxon>
        <taxon>Batillariidae</taxon>
        <taxon>Batillaria</taxon>
    </lineage>
</organism>
<comment type="caution">
    <text evidence="1">The sequence shown here is derived from an EMBL/GenBank/DDBJ whole genome shotgun (WGS) entry which is preliminary data.</text>
</comment>
<accession>A0ABD0LFC7</accession>
<reference evidence="1 2" key="1">
    <citation type="journal article" date="2023" name="Sci. Data">
        <title>Genome assembly of the Korean intertidal mud-creeper Batillaria attramentaria.</title>
        <authorList>
            <person name="Patra A.K."/>
            <person name="Ho P.T."/>
            <person name="Jun S."/>
            <person name="Lee S.J."/>
            <person name="Kim Y."/>
            <person name="Won Y.J."/>
        </authorList>
    </citation>
    <scope>NUCLEOTIDE SEQUENCE [LARGE SCALE GENOMIC DNA]</scope>
    <source>
        <strain evidence="1">Wonlab-2016</strain>
    </source>
</reference>
<gene>
    <name evidence="1" type="ORF">BaRGS_00010716</name>
</gene>